<dbReference type="AlphaFoldDB" id="A0A537LP64"/>
<dbReference type="Gene3D" id="3.40.190.10">
    <property type="entry name" value="Periplasmic binding protein-like II"/>
    <property type="match status" value="2"/>
</dbReference>
<keyword evidence="3" id="KW-0732">Signal</keyword>
<evidence type="ECO:0000256" key="4">
    <source>
        <dbReference type="SAM" id="MobiDB-lite"/>
    </source>
</evidence>
<comment type="caution">
    <text evidence="5">The sequence shown here is derived from an EMBL/GenBank/DDBJ whole genome shotgun (WGS) entry which is preliminary data.</text>
</comment>
<dbReference type="InterPro" id="IPR006059">
    <property type="entry name" value="SBP"/>
</dbReference>
<name>A0A537LP64_9BACT</name>
<reference evidence="5 6" key="1">
    <citation type="journal article" date="2019" name="Nat. Microbiol.">
        <title>Mediterranean grassland soil C-N compound turnover is dependent on rainfall and depth, and is mediated by genomically divergent microorganisms.</title>
        <authorList>
            <person name="Diamond S."/>
            <person name="Andeer P.F."/>
            <person name="Li Z."/>
            <person name="Crits-Christoph A."/>
            <person name="Burstein D."/>
            <person name="Anantharaman K."/>
            <person name="Lane K.R."/>
            <person name="Thomas B.C."/>
            <person name="Pan C."/>
            <person name="Northen T.R."/>
            <person name="Banfield J.F."/>
        </authorList>
    </citation>
    <scope>NUCLEOTIDE SEQUENCE [LARGE SCALE GENOMIC DNA]</scope>
    <source>
        <strain evidence="5">NP_5</strain>
    </source>
</reference>
<evidence type="ECO:0000313" key="6">
    <source>
        <dbReference type="Proteomes" id="UP000320393"/>
    </source>
</evidence>
<dbReference type="Pfam" id="PF01547">
    <property type="entry name" value="SBP_bac_1"/>
    <property type="match status" value="1"/>
</dbReference>
<feature type="compositionally biased region" description="Polar residues" evidence="4">
    <location>
        <begin position="331"/>
        <end position="341"/>
    </location>
</feature>
<evidence type="ECO:0000313" key="5">
    <source>
        <dbReference type="EMBL" id="TMJ09785.1"/>
    </source>
</evidence>
<proteinExistence type="inferred from homology"/>
<keyword evidence="2" id="KW-0813">Transport</keyword>
<protein>
    <submittedName>
        <fullName evidence="5">Extracellular solute-binding protein</fullName>
    </submittedName>
</protein>
<evidence type="ECO:0000256" key="3">
    <source>
        <dbReference type="ARBA" id="ARBA00022729"/>
    </source>
</evidence>
<sequence>MLRRVTPLGLILLLLLGAYGVGATAAKPASLNIGVVSGVEIRGLKAIAPMWDKSTGVRLNLIEYPYSSLYEKMVTAFQANAATFDVVMLDDPWMPKFGSEGWLAPLDAAPFNLARDPDIFPVVYDLGSWPPPRGPIPPGEAGKPRHLEAITLVGNVVMFMYRRDLISQAPQTWDQVLANGTKLGNPGQQFYGFAMRGAKGNPIISQWYPILTAYGGRVFDDQWNVVFKSDASVNALKFFIGQLKAIAQPGADTTDAADRTRLVATGHAAQASVWPAEASDIVENPQVSKVIGKIGYTVFPAGPAGRHTPLMGNWLLAIPQAARTPRPGASRSANRSSPIRG</sequence>
<evidence type="ECO:0000256" key="2">
    <source>
        <dbReference type="ARBA" id="ARBA00022448"/>
    </source>
</evidence>
<evidence type="ECO:0000256" key="1">
    <source>
        <dbReference type="ARBA" id="ARBA00008520"/>
    </source>
</evidence>
<feature type="region of interest" description="Disordered" evidence="4">
    <location>
        <begin position="322"/>
        <end position="341"/>
    </location>
</feature>
<dbReference type="InterPro" id="IPR050490">
    <property type="entry name" value="Bact_solute-bd_prot1"/>
</dbReference>
<dbReference type="EMBL" id="VBAM01000332">
    <property type="protein sequence ID" value="TMJ09785.1"/>
    <property type="molecule type" value="Genomic_DNA"/>
</dbReference>
<gene>
    <name evidence="5" type="ORF">E6H02_08710</name>
</gene>
<comment type="similarity">
    <text evidence="1">Belongs to the bacterial solute-binding protein 1 family.</text>
</comment>
<dbReference type="PANTHER" id="PTHR43649">
    <property type="entry name" value="ARABINOSE-BINDING PROTEIN-RELATED"/>
    <property type="match status" value="1"/>
</dbReference>
<accession>A0A537LP64</accession>
<dbReference type="Proteomes" id="UP000320393">
    <property type="component" value="Unassembled WGS sequence"/>
</dbReference>
<organism evidence="5 6">
    <name type="scientific">Candidatus Segetimicrobium genomatis</name>
    <dbReference type="NCBI Taxonomy" id="2569760"/>
    <lineage>
        <taxon>Bacteria</taxon>
        <taxon>Bacillati</taxon>
        <taxon>Candidatus Sysuimicrobiota</taxon>
        <taxon>Candidatus Sysuimicrobiia</taxon>
        <taxon>Candidatus Sysuimicrobiales</taxon>
        <taxon>Candidatus Segetimicrobiaceae</taxon>
        <taxon>Candidatus Segetimicrobium</taxon>
    </lineage>
</organism>
<dbReference type="SUPFAM" id="SSF53850">
    <property type="entry name" value="Periplasmic binding protein-like II"/>
    <property type="match status" value="1"/>
</dbReference>
<dbReference type="PANTHER" id="PTHR43649:SF34">
    <property type="entry name" value="ABC TRANSPORTER PERIPLASMIC-BINDING PROTEIN YCJN-RELATED"/>
    <property type="match status" value="1"/>
</dbReference>